<dbReference type="InterPro" id="IPR051792">
    <property type="entry name" value="GGT_bact"/>
</dbReference>
<keyword evidence="12" id="KW-0732">Signal</keyword>
<dbReference type="Gene3D" id="1.10.246.130">
    <property type="match status" value="1"/>
</dbReference>
<dbReference type="HOGENOM" id="CLU_014813_0_3_6"/>
<comment type="PTM">
    <text evidence="11">Cleaved by autocatalysis into a large and a small subunit.</text>
</comment>
<comment type="catalytic activity">
    <reaction evidence="8 11">
        <text>an N-terminal (5-L-glutamyl)-[peptide] + an alpha-amino acid = 5-L-glutamyl amino acid + an N-terminal L-alpha-aminoacyl-[peptide]</text>
        <dbReference type="Rhea" id="RHEA:23904"/>
        <dbReference type="Rhea" id="RHEA-COMP:9780"/>
        <dbReference type="Rhea" id="RHEA-COMP:9795"/>
        <dbReference type="ChEBI" id="CHEBI:77644"/>
        <dbReference type="ChEBI" id="CHEBI:78597"/>
        <dbReference type="ChEBI" id="CHEBI:78599"/>
        <dbReference type="ChEBI" id="CHEBI:78608"/>
        <dbReference type="EC" id="2.3.2.2"/>
    </reaction>
</comment>
<dbReference type="GO" id="GO:0006750">
    <property type="term" value="P:glutathione biosynthetic process"/>
    <property type="evidence" value="ECO:0007669"/>
    <property type="project" value="UniProtKB-KW"/>
</dbReference>
<gene>
    <name evidence="13" type="primary">ggt</name>
    <name evidence="13" type="ORF">C427_3498</name>
</gene>
<feature type="binding site" evidence="10">
    <location>
        <position position="108"/>
    </location>
    <ligand>
        <name>L-glutamate</name>
        <dbReference type="ChEBI" id="CHEBI:29985"/>
    </ligand>
</feature>
<organism evidence="13 14">
    <name type="scientific">Paraglaciecola psychrophila 170</name>
    <dbReference type="NCBI Taxonomy" id="1129794"/>
    <lineage>
        <taxon>Bacteria</taxon>
        <taxon>Pseudomonadati</taxon>
        <taxon>Pseudomonadota</taxon>
        <taxon>Gammaproteobacteria</taxon>
        <taxon>Alteromonadales</taxon>
        <taxon>Alteromonadaceae</taxon>
        <taxon>Paraglaciecola</taxon>
    </lineage>
</organism>
<comment type="catalytic activity">
    <reaction evidence="1 11">
        <text>an S-substituted glutathione + H2O = an S-substituted L-cysteinylglycine + L-glutamate</text>
        <dbReference type="Rhea" id="RHEA:59468"/>
        <dbReference type="ChEBI" id="CHEBI:15377"/>
        <dbReference type="ChEBI" id="CHEBI:29985"/>
        <dbReference type="ChEBI" id="CHEBI:90779"/>
        <dbReference type="ChEBI" id="CHEBI:143103"/>
        <dbReference type="EC" id="3.4.19.13"/>
    </reaction>
</comment>
<evidence type="ECO:0000256" key="5">
    <source>
        <dbReference type="ARBA" id="ARBA00022801"/>
    </source>
</evidence>
<dbReference type="UniPathway" id="UPA00204"/>
<dbReference type="InterPro" id="IPR055262">
    <property type="entry name" value="GGT_CS"/>
</dbReference>
<dbReference type="STRING" id="1129794.C427_3498"/>
<dbReference type="AlphaFoldDB" id="K6YTQ0"/>
<dbReference type="GO" id="GO:0036374">
    <property type="term" value="F:glutathione hydrolase activity"/>
    <property type="evidence" value="ECO:0007669"/>
    <property type="project" value="UniProtKB-UniRule"/>
</dbReference>
<evidence type="ECO:0000313" key="14">
    <source>
        <dbReference type="Proteomes" id="UP000011864"/>
    </source>
</evidence>
<keyword evidence="6 11" id="KW-0865">Zymogen</keyword>
<dbReference type="eggNOG" id="COG0405">
    <property type="taxonomic scope" value="Bacteria"/>
</dbReference>
<evidence type="ECO:0000256" key="6">
    <source>
        <dbReference type="ARBA" id="ARBA00023145"/>
    </source>
</evidence>
<feature type="active site" description="Nucleophile" evidence="9">
    <location>
        <position position="382"/>
    </location>
</feature>
<dbReference type="PANTHER" id="PTHR43199:SF1">
    <property type="entry name" value="GLUTATHIONE HYDROLASE PROENZYME"/>
    <property type="match status" value="1"/>
</dbReference>
<dbReference type="GO" id="GO:0103068">
    <property type="term" value="F:leukotriene C4 gamma-glutamyl transferase activity"/>
    <property type="evidence" value="ECO:0007669"/>
    <property type="project" value="UniProtKB-EC"/>
</dbReference>
<protein>
    <recommendedName>
        <fullName evidence="11">Glutathione hydrolase proenzyme</fullName>
        <ecNumber evidence="11">2.3.2.2</ecNumber>
        <ecNumber evidence="11">3.4.19.13</ecNumber>
    </recommendedName>
    <component>
        <recommendedName>
            <fullName evidence="11">Glutathione hydrolase large chain</fullName>
        </recommendedName>
    </component>
    <component>
        <recommendedName>
            <fullName evidence="11">Glutathione hydrolase small chain</fullName>
        </recommendedName>
    </component>
</protein>
<dbReference type="InterPro" id="IPR043137">
    <property type="entry name" value="GGT_ssub_C"/>
</dbReference>
<dbReference type="Gene3D" id="3.60.20.40">
    <property type="match status" value="1"/>
</dbReference>
<dbReference type="EC" id="2.3.2.2" evidence="11"/>
<dbReference type="PATRIC" id="fig|1129794.4.peg.3479"/>
<evidence type="ECO:0000256" key="2">
    <source>
        <dbReference type="ARBA" id="ARBA00001089"/>
    </source>
</evidence>
<evidence type="ECO:0000256" key="10">
    <source>
        <dbReference type="PIRSR" id="PIRSR600101-2"/>
    </source>
</evidence>
<feature type="binding site" evidence="10">
    <location>
        <position position="424"/>
    </location>
    <ligand>
        <name>L-glutamate</name>
        <dbReference type="ChEBI" id="CHEBI:29985"/>
    </ligand>
</feature>
<feature type="binding site" evidence="10">
    <location>
        <begin position="400"/>
        <end position="402"/>
    </location>
    <ligand>
        <name>L-glutamate</name>
        <dbReference type="ChEBI" id="CHEBI:29985"/>
    </ligand>
</feature>
<dbReference type="MEROPS" id="T03.001"/>
<dbReference type="InterPro" id="IPR043138">
    <property type="entry name" value="GGT_lsub"/>
</dbReference>
<dbReference type="NCBIfam" id="TIGR00066">
    <property type="entry name" value="g_glut_trans"/>
    <property type="match status" value="1"/>
</dbReference>
<evidence type="ECO:0000256" key="11">
    <source>
        <dbReference type="RuleBase" id="RU368036"/>
    </source>
</evidence>
<evidence type="ECO:0000256" key="3">
    <source>
        <dbReference type="ARBA" id="ARBA00009381"/>
    </source>
</evidence>
<evidence type="ECO:0000256" key="1">
    <source>
        <dbReference type="ARBA" id="ARBA00001049"/>
    </source>
</evidence>
<proteinExistence type="inferred from homology"/>
<dbReference type="PROSITE" id="PS00462">
    <property type="entry name" value="G_GLU_TRANSPEPTIDASE"/>
    <property type="match status" value="1"/>
</dbReference>
<dbReference type="PANTHER" id="PTHR43199">
    <property type="entry name" value="GLUTATHIONE HYDROLASE"/>
    <property type="match status" value="1"/>
</dbReference>
<evidence type="ECO:0000256" key="8">
    <source>
        <dbReference type="ARBA" id="ARBA00047417"/>
    </source>
</evidence>
<accession>K6YTQ0</accession>
<dbReference type="Proteomes" id="UP000011864">
    <property type="component" value="Chromosome"/>
</dbReference>
<dbReference type="PRINTS" id="PR01210">
    <property type="entry name" value="GGTRANSPTASE"/>
</dbReference>
<dbReference type="GO" id="GO:0006751">
    <property type="term" value="P:glutathione catabolic process"/>
    <property type="evidence" value="ECO:0007669"/>
    <property type="project" value="UniProtKB-UniRule"/>
</dbReference>
<keyword evidence="4 11" id="KW-0808">Transferase</keyword>
<feature type="signal peptide" evidence="12">
    <location>
        <begin position="1"/>
        <end position="25"/>
    </location>
</feature>
<comment type="pathway">
    <text evidence="11">Sulfur metabolism; glutathione metabolism.</text>
</comment>
<comment type="subunit">
    <text evidence="11">This enzyme consists of two polypeptide chains, which are synthesized in precursor form from a single polypeptide.</text>
</comment>
<reference evidence="13 14" key="1">
    <citation type="journal article" date="2013" name="Genome Announc.">
        <title>Complete Genome Sequence of Glaciecola psychrophila Strain 170T.</title>
        <authorList>
            <person name="Yin J."/>
            <person name="Chen J."/>
            <person name="Liu G."/>
            <person name="Yu Y."/>
            <person name="Song L."/>
            <person name="Wang X."/>
            <person name="Qu X."/>
        </authorList>
    </citation>
    <scope>NUCLEOTIDE SEQUENCE [LARGE SCALE GENOMIC DNA]</scope>
    <source>
        <strain evidence="13 14">170</strain>
    </source>
</reference>
<dbReference type="OrthoDB" id="5297205at2"/>
<dbReference type="EC" id="3.4.19.13" evidence="11"/>
<evidence type="ECO:0000256" key="4">
    <source>
        <dbReference type="ARBA" id="ARBA00022679"/>
    </source>
</evidence>
<dbReference type="Pfam" id="PF01019">
    <property type="entry name" value="G_glu_transpept"/>
    <property type="match status" value="1"/>
</dbReference>
<keyword evidence="5 11" id="KW-0378">Hydrolase</keyword>
<feature type="binding site" evidence="10">
    <location>
        <position position="475"/>
    </location>
    <ligand>
        <name>L-glutamate</name>
        <dbReference type="ChEBI" id="CHEBI:29985"/>
    </ligand>
</feature>
<keyword evidence="7 11" id="KW-0012">Acyltransferase</keyword>
<dbReference type="InterPro" id="IPR029055">
    <property type="entry name" value="Ntn_hydrolases_N"/>
</dbReference>
<dbReference type="InterPro" id="IPR000101">
    <property type="entry name" value="GGT_peptidase"/>
</dbReference>
<keyword evidence="14" id="KW-1185">Reference proteome</keyword>
<evidence type="ECO:0000256" key="9">
    <source>
        <dbReference type="PIRSR" id="PIRSR600101-1"/>
    </source>
</evidence>
<comment type="catalytic activity">
    <reaction evidence="2 11">
        <text>glutathione + H2O = L-cysteinylglycine + L-glutamate</text>
        <dbReference type="Rhea" id="RHEA:28807"/>
        <dbReference type="ChEBI" id="CHEBI:15377"/>
        <dbReference type="ChEBI" id="CHEBI:29985"/>
        <dbReference type="ChEBI" id="CHEBI:57925"/>
        <dbReference type="ChEBI" id="CHEBI:61694"/>
        <dbReference type="EC" id="3.4.19.13"/>
    </reaction>
</comment>
<feature type="binding site" evidence="10">
    <location>
        <begin position="453"/>
        <end position="454"/>
    </location>
    <ligand>
        <name>L-glutamate</name>
        <dbReference type="ChEBI" id="CHEBI:29985"/>
    </ligand>
</feature>
<evidence type="ECO:0000256" key="12">
    <source>
        <dbReference type="SAM" id="SignalP"/>
    </source>
</evidence>
<sequence>MPLGTTPNKFMGHVFLLLISMCLFACTEQVDEAQLLSTPTVRQAAVAMPDSYSADVAKDILQKGGNAVDAAIAAQFVLAVTLPEAGNIGGGGFMLVYKDKKSDFIDYREQAPLSSHRDMYLDENGDVIPYQSVIGILASGVPGTVAGMWLAHEKYGSLPWKELVEPAFNLAEQGFKVHPKLAQSIERYIARLEKRGFDVNFKDYFAGAKADQLFKQLELADTLKRIRDQGRDGFYKGQTAKIISDFMRKEKGLVTEQDLLSYEAKSRTPISSNWREYQLLTSPPPSSGGIAIIQWLKMYDLITRDQQKLTHNSAAYLHLLAEIGKRVFADRAEYLGDPDFVEVPVVSLISDEYIAMRSQTILRDSISVTELVKPGLKESEQTTHFSIMDKWGNAVSNTTTINLGYGSGVVVEGAGFLLNDEMDDFSSKPGVANVFGAVGGQANEIQPKKRMLSSMTPSMVLKDGEVSFVTGSPGGTTIISSVYLSILNALEFSMSAEDVVNKPRFHHQLLPKDVIRYHDGVDPAVISELEQMGYIMSKRRFGDMQVILNHEGKIDAASEGNGRGKSIVF</sequence>
<dbReference type="SUPFAM" id="SSF56235">
    <property type="entry name" value="N-terminal nucleophile aminohydrolases (Ntn hydrolases)"/>
    <property type="match status" value="1"/>
</dbReference>
<comment type="similarity">
    <text evidence="3 11">Belongs to the gamma-glutamyltransferase family.</text>
</comment>
<evidence type="ECO:0000256" key="7">
    <source>
        <dbReference type="ARBA" id="ARBA00023315"/>
    </source>
</evidence>
<name>K6YTQ0_9ALTE</name>
<feature type="chain" id="PRO_5003897776" description="Glutathione hydrolase proenzyme" evidence="12">
    <location>
        <begin position="26"/>
        <end position="569"/>
    </location>
</feature>
<dbReference type="KEGG" id="gps:C427_3498"/>
<evidence type="ECO:0000313" key="13">
    <source>
        <dbReference type="EMBL" id="AGH45607.1"/>
    </source>
</evidence>
<dbReference type="EMBL" id="CP003837">
    <property type="protein sequence ID" value="AGH45607.1"/>
    <property type="molecule type" value="Genomic_DNA"/>
</dbReference>
<keyword evidence="11" id="KW-0317">Glutathione biosynthesis</keyword>